<evidence type="ECO:0000256" key="3">
    <source>
        <dbReference type="ARBA" id="ARBA00009370"/>
    </source>
</evidence>
<dbReference type="CDD" id="cd06530">
    <property type="entry name" value="S26_SPase_I"/>
    <property type="match status" value="1"/>
</dbReference>
<dbReference type="InterPro" id="IPR019758">
    <property type="entry name" value="Pept_S26A_signal_pept_1_CS"/>
</dbReference>
<evidence type="ECO:0000256" key="4">
    <source>
        <dbReference type="ARBA" id="ARBA00013208"/>
    </source>
</evidence>
<dbReference type="InterPro" id="IPR019757">
    <property type="entry name" value="Pept_S26A_signal_pept_1_Lys-AS"/>
</dbReference>
<keyword evidence="7" id="KW-1133">Transmembrane helix</keyword>
<keyword evidence="7" id="KW-0812">Transmembrane</keyword>
<evidence type="ECO:0000313" key="10">
    <source>
        <dbReference type="Proteomes" id="UP000037778"/>
    </source>
</evidence>
<feature type="active site" evidence="6">
    <location>
        <position position="46"/>
    </location>
</feature>
<evidence type="ECO:0000256" key="7">
    <source>
        <dbReference type="RuleBase" id="RU362042"/>
    </source>
</evidence>
<evidence type="ECO:0000256" key="5">
    <source>
        <dbReference type="ARBA" id="ARBA00022801"/>
    </source>
</evidence>
<dbReference type="InterPro" id="IPR019533">
    <property type="entry name" value="Peptidase_S26"/>
</dbReference>
<comment type="caution">
    <text evidence="9">The sequence shown here is derived from an EMBL/GenBank/DDBJ whole genome shotgun (WGS) entry which is preliminary data.</text>
</comment>
<dbReference type="EMBL" id="JXCY01000007">
    <property type="protein sequence ID" value="KOY76022.1"/>
    <property type="molecule type" value="Genomic_DNA"/>
</dbReference>
<evidence type="ECO:0000256" key="2">
    <source>
        <dbReference type="ARBA" id="ARBA00004401"/>
    </source>
</evidence>
<gene>
    <name evidence="9" type="ORF">RZ71_04560</name>
</gene>
<dbReference type="PATRIC" id="fig|148814.8.peg.1382"/>
<dbReference type="GO" id="GO:0009003">
    <property type="term" value="F:signal peptidase activity"/>
    <property type="evidence" value="ECO:0007669"/>
    <property type="project" value="UniProtKB-EC"/>
</dbReference>
<keyword evidence="5 7" id="KW-0378">Hydrolase</keyword>
<keyword evidence="10" id="KW-1185">Reference proteome</keyword>
<keyword evidence="7" id="KW-0645">Protease</keyword>
<dbReference type="NCBIfam" id="TIGR02227">
    <property type="entry name" value="sigpep_I_bact"/>
    <property type="match status" value="1"/>
</dbReference>
<keyword evidence="7" id="KW-0472">Membrane</keyword>
<dbReference type="Gene3D" id="2.10.109.10">
    <property type="entry name" value="Umud Fragment, subunit A"/>
    <property type="match status" value="1"/>
</dbReference>
<reference evidence="9 10" key="1">
    <citation type="journal article" date="2015" name="Genome Biol. Evol.">
        <title>Functionally Structured Genomes in Lactobacillus kunkeei Colonizing the Honey Crop and Food Products of Honeybees and Stingless Bees.</title>
        <authorList>
            <person name="Tamarit D."/>
            <person name="Ellegaard K.M."/>
            <person name="Wikander J."/>
            <person name="Olofsson T."/>
            <person name="Vasquez A."/>
            <person name="Andersson S.G."/>
        </authorList>
    </citation>
    <scope>NUCLEOTIDE SEQUENCE [LARGE SCALE GENOMIC DNA]</scope>
    <source>
        <strain evidence="9 10">LAko</strain>
    </source>
</reference>
<dbReference type="PROSITE" id="PS00760">
    <property type="entry name" value="SPASE_I_2"/>
    <property type="match status" value="1"/>
</dbReference>
<dbReference type="Pfam" id="PF10502">
    <property type="entry name" value="Peptidase_S26"/>
    <property type="match status" value="1"/>
</dbReference>
<dbReference type="PANTHER" id="PTHR43390:SF1">
    <property type="entry name" value="CHLOROPLAST PROCESSING PEPTIDASE"/>
    <property type="match status" value="1"/>
</dbReference>
<dbReference type="PRINTS" id="PR00727">
    <property type="entry name" value="LEADERPTASE"/>
</dbReference>
<sequence>MEKSTKNTKNKFLKECLSWLIYVVVLGAIYLTITHFFTMATVDGHSMDPNLYNKEKMLVLKQADIKRNSVIIFDAHGEDPEATANDYYVKRVIGLPGDTISYKDGKLYVNNKVADQSFISKKQLSEGTRYNPLNGDMIKNWSISSLSSTKWVYNQNVKVVPKGEYFVLGDNRSISNDSRYWGFVKKSKVLGVARLFPWSGTAKHRHNVNDLAK</sequence>
<comment type="catalytic activity">
    <reaction evidence="1 7">
        <text>Cleavage of hydrophobic, N-terminal signal or leader sequences from secreted and periplasmic proteins.</text>
        <dbReference type="EC" id="3.4.21.89"/>
    </reaction>
</comment>
<dbReference type="PROSITE" id="PS00761">
    <property type="entry name" value="SPASE_I_3"/>
    <property type="match status" value="1"/>
</dbReference>
<dbReference type="InterPro" id="IPR000223">
    <property type="entry name" value="Pept_S26A_signal_pept_1"/>
</dbReference>
<evidence type="ECO:0000256" key="6">
    <source>
        <dbReference type="PIRSR" id="PIRSR600223-1"/>
    </source>
</evidence>
<comment type="similarity">
    <text evidence="3 7">Belongs to the peptidase S26 family.</text>
</comment>
<dbReference type="Proteomes" id="UP000037778">
    <property type="component" value="Unassembled WGS sequence"/>
</dbReference>
<dbReference type="AlphaFoldDB" id="A0A0M9DCI9"/>
<evidence type="ECO:0000259" key="8">
    <source>
        <dbReference type="Pfam" id="PF10502"/>
    </source>
</evidence>
<dbReference type="PANTHER" id="PTHR43390">
    <property type="entry name" value="SIGNAL PEPTIDASE I"/>
    <property type="match status" value="1"/>
</dbReference>
<dbReference type="GO" id="GO:0004252">
    <property type="term" value="F:serine-type endopeptidase activity"/>
    <property type="evidence" value="ECO:0007669"/>
    <property type="project" value="InterPro"/>
</dbReference>
<protein>
    <recommendedName>
        <fullName evidence="4 7">Signal peptidase I</fullName>
        <ecNumber evidence="4 7">3.4.21.89</ecNumber>
    </recommendedName>
</protein>
<evidence type="ECO:0000256" key="1">
    <source>
        <dbReference type="ARBA" id="ARBA00000677"/>
    </source>
</evidence>
<evidence type="ECO:0000313" key="9">
    <source>
        <dbReference type="EMBL" id="KOY76022.1"/>
    </source>
</evidence>
<dbReference type="EC" id="3.4.21.89" evidence="4 7"/>
<dbReference type="SUPFAM" id="SSF51306">
    <property type="entry name" value="LexA/Signal peptidase"/>
    <property type="match status" value="1"/>
</dbReference>
<proteinExistence type="inferred from homology"/>
<dbReference type="GO" id="GO:0006465">
    <property type="term" value="P:signal peptide processing"/>
    <property type="evidence" value="ECO:0007669"/>
    <property type="project" value="InterPro"/>
</dbReference>
<feature type="active site" evidence="6">
    <location>
        <position position="90"/>
    </location>
</feature>
<dbReference type="InterPro" id="IPR036286">
    <property type="entry name" value="LexA/Signal_pep-like_sf"/>
</dbReference>
<organism evidence="9 10">
    <name type="scientific">Apilactobacillus kunkeei</name>
    <dbReference type="NCBI Taxonomy" id="148814"/>
    <lineage>
        <taxon>Bacteria</taxon>
        <taxon>Bacillati</taxon>
        <taxon>Bacillota</taxon>
        <taxon>Bacilli</taxon>
        <taxon>Lactobacillales</taxon>
        <taxon>Lactobacillaceae</taxon>
        <taxon>Apilactobacillus</taxon>
    </lineage>
</organism>
<feature type="transmembrane region" description="Helical" evidence="7">
    <location>
        <begin position="12"/>
        <end position="33"/>
    </location>
</feature>
<dbReference type="RefSeq" id="WP_053792236.1">
    <property type="nucleotide sequence ID" value="NZ_JXCY01000007.1"/>
</dbReference>
<dbReference type="GO" id="GO:0005886">
    <property type="term" value="C:plasma membrane"/>
    <property type="evidence" value="ECO:0007669"/>
    <property type="project" value="UniProtKB-SubCell"/>
</dbReference>
<feature type="domain" description="Peptidase S26" evidence="8">
    <location>
        <begin position="20"/>
        <end position="196"/>
    </location>
</feature>
<accession>A0A0M9DCI9</accession>
<comment type="subcellular location">
    <subcellularLocation>
        <location evidence="2">Cell membrane</location>
        <topology evidence="2">Single-pass type II membrane protein</topology>
    </subcellularLocation>
    <subcellularLocation>
        <location evidence="7">Membrane</location>
        <topology evidence="7">Single-pass type II membrane protein</topology>
    </subcellularLocation>
</comment>
<name>A0A0M9DCI9_9LACO</name>